<comment type="catalytic activity">
    <reaction evidence="4">
        <text>a 2'-deoxyadenosine in DNA + S-adenosyl-L-methionine = an N(6)-methyl-2'-deoxyadenosine in DNA + S-adenosyl-L-homocysteine + H(+)</text>
        <dbReference type="Rhea" id="RHEA:15197"/>
        <dbReference type="Rhea" id="RHEA-COMP:12418"/>
        <dbReference type="Rhea" id="RHEA-COMP:12419"/>
        <dbReference type="ChEBI" id="CHEBI:15378"/>
        <dbReference type="ChEBI" id="CHEBI:57856"/>
        <dbReference type="ChEBI" id="CHEBI:59789"/>
        <dbReference type="ChEBI" id="CHEBI:90615"/>
        <dbReference type="ChEBI" id="CHEBI:90616"/>
        <dbReference type="EC" id="2.1.1.72"/>
    </reaction>
</comment>
<evidence type="ECO:0000313" key="7">
    <source>
        <dbReference type="EMBL" id="RUT32431.1"/>
    </source>
</evidence>
<dbReference type="SUPFAM" id="SSF53335">
    <property type="entry name" value="S-adenosyl-L-methionine-dependent methyltransferases"/>
    <property type="match status" value="1"/>
</dbReference>
<dbReference type="InterPro" id="IPR029063">
    <property type="entry name" value="SAM-dependent_MTases_sf"/>
</dbReference>
<evidence type="ECO:0000256" key="4">
    <source>
        <dbReference type="ARBA" id="ARBA00047942"/>
    </source>
</evidence>
<dbReference type="GO" id="GO:0032259">
    <property type="term" value="P:methylation"/>
    <property type="evidence" value="ECO:0007669"/>
    <property type="project" value="UniProtKB-KW"/>
</dbReference>
<dbReference type="InterPro" id="IPR002052">
    <property type="entry name" value="DNA_methylase_N6_adenine_CS"/>
</dbReference>
<evidence type="ECO:0000259" key="6">
    <source>
        <dbReference type="Pfam" id="PF01555"/>
    </source>
</evidence>
<evidence type="ECO:0000313" key="8">
    <source>
        <dbReference type="Proteomes" id="UP000281547"/>
    </source>
</evidence>
<dbReference type="EMBL" id="RZNJ01000002">
    <property type="protein sequence ID" value="RUT32431.1"/>
    <property type="molecule type" value="Genomic_DNA"/>
</dbReference>
<dbReference type="Pfam" id="PF01555">
    <property type="entry name" value="N6_N4_Mtase"/>
    <property type="match status" value="1"/>
</dbReference>
<protein>
    <recommendedName>
        <fullName evidence="5">Methyltransferase</fullName>
        <ecNumber evidence="5">2.1.1.-</ecNumber>
    </recommendedName>
</protein>
<dbReference type="PROSITE" id="PS00092">
    <property type="entry name" value="N6_MTASE"/>
    <property type="match status" value="1"/>
</dbReference>
<proteinExistence type="inferred from homology"/>
<sequence length="219" mass="23813">MVFTDPPYNVDYTPDGHRPIANDALGSAFARFLGAACGAMLEVTKGAIYICMSSSEIGTLKHAFEGAGGHWSTFVIWSKTSFTLGRTDYQRQYEPILYGWPRGTDHYWCGARDQGDVWSLAKPVRNDLHPTMKPIALVERAIRNSSKTRDRILDPFGGSGTTLMAAEATGRLAALVELDPAYCDVIIRRWQEQTGGTATREDGMAFASLVAADGQGAAS</sequence>
<dbReference type="GO" id="GO:0009007">
    <property type="term" value="F:site-specific DNA-methyltransferase (adenine-specific) activity"/>
    <property type="evidence" value="ECO:0007669"/>
    <property type="project" value="UniProtKB-EC"/>
</dbReference>
<dbReference type="InterPro" id="IPR002941">
    <property type="entry name" value="DNA_methylase_N4/N6"/>
</dbReference>
<evidence type="ECO:0000256" key="5">
    <source>
        <dbReference type="RuleBase" id="RU362026"/>
    </source>
</evidence>
<dbReference type="GO" id="GO:0003677">
    <property type="term" value="F:DNA binding"/>
    <property type="evidence" value="ECO:0007669"/>
    <property type="project" value="InterPro"/>
</dbReference>
<dbReference type="Gene3D" id="3.40.50.150">
    <property type="entry name" value="Vaccinia Virus protein VP39"/>
    <property type="match status" value="1"/>
</dbReference>
<dbReference type="EC" id="2.1.1.-" evidence="5"/>
<dbReference type="OrthoDB" id="7806498at2"/>
<comment type="caution">
    <text evidence="7">The sequence shown here is derived from an EMBL/GenBank/DDBJ whole genome shotgun (WGS) entry which is preliminary data.</text>
</comment>
<evidence type="ECO:0000256" key="3">
    <source>
        <dbReference type="ARBA" id="ARBA00022679"/>
    </source>
</evidence>
<accession>A0A433XE74</accession>
<dbReference type="Proteomes" id="UP000281547">
    <property type="component" value="Unassembled WGS sequence"/>
</dbReference>
<dbReference type="AlphaFoldDB" id="A0A433XE74"/>
<keyword evidence="3 7" id="KW-0808">Transferase</keyword>
<feature type="domain" description="DNA methylase N-4/N-6" evidence="6">
    <location>
        <begin position="1"/>
        <end position="186"/>
    </location>
</feature>
<keyword evidence="8" id="KW-1185">Reference proteome</keyword>
<evidence type="ECO:0000256" key="1">
    <source>
        <dbReference type="ARBA" id="ARBA00006594"/>
    </source>
</evidence>
<name>A0A433XE74_9HYPH</name>
<dbReference type="PRINTS" id="PR00508">
    <property type="entry name" value="S21N4MTFRASE"/>
</dbReference>
<dbReference type="InterPro" id="IPR001091">
    <property type="entry name" value="RM_Methyltransferase"/>
</dbReference>
<keyword evidence="2 7" id="KW-0489">Methyltransferase</keyword>
<evidence type="ECO:0000256" key="2">
    <source>
        <dbReference type="ARBA" id="ARBA00022603"/>
    </source>
</evidence>
<reference evidence="7 8" key="1">
    <citation type="journal article" date="2016" name="Int. J. Syst. Evol. Microbiol.">
        <title>Arsenicitalea aurantiaca gen. nov., sp. nov., a new member of the family Hyphomicrobiaceae, isolated from high-arsenic sediment.</title>
        <authorList>
            <person name="Mu Y."/>
            <person name="Zhou L."/>
            <person name="Zeng X.C."/>
            <person name="Liu L."/>
            <person name="Pan Y."/>
            <person name="Chen X."/>
            <person name="Wang J."/>
            <person name="Li S."/>
            <person name="Li W.J."/>
            <person name="Wang Y."/>
        </authorList>
    </citation>
    <scope>NUCLEOTIDE SEQUENCE [LARGE SCALE GENOMIC DNA]</scope>
    <source>
        <strain evidence="7 8">42-50</strain>
    </source>
</reference>
<organism evidence="7 8">
    <name type="scientific">Arsenicitalea aurantiaca</name>
    <dbReference type="NCBI Taxonomy" id="1783274"/>
    <lineage>
        <taxon>Bacteria</taxon>
        <taxon>Pseudomonadati</taxon>
        <taxon>Pseudomonadota</taxon>
        <taxon>Alphaproteobacteria</taxon>
        <taxon>Hyphomicrobiales</taxon>
        <taxon>Devosiaceae</taxon>
        <taxon>Arsenicitalea</taxon>
    </lineage>
</organism>
<gene>
    <name evidence="7" type="ORF">EMQ25_04530</name>
</gene>
<dbReference type="GO" id="GO:0008170">
    <property type="term" value="F:N-methyltransferase activity"/>
    <property type="evidence" value="ECO:0007669"/>
    <property type="project" value="InterPro"/>
</dbReference>
<comment type="similarity">
    <text evidence="1 5">Belongs to the N(4)/N(6)-methyltransferase family.</text>
</comment>